<protein>
    <submittedName>
        <fullName evidence="2">Uncharacterized protein</fullName>
    </submittedName>
</protein>
<feature type="compositionally biased region" description="Acidic residues" evidence="1">
    <location>
        <begin position="1"/>
        <end position="10"/>
    </location>
</feature>
<reference evidence="2" key="2">
    <citation type="submission" date="2023-05" db="EMBL/GenBank/DDBJ databases">
        <authorList>
            <person name="Fouks B."/>
        </authorList>
    </citation>
    <scope>NUCLEOTIDE SEQUENCE</scope>
    <source>
        <strain evidence="2">Stay&amp;Tobe</strain>
        <tissue evidence="2">Testes</tissue>
    </source>
</reference>
<name>A0AAD7ZMD3_DIPPU</name>
<evidence type="ECO:0000313" key="3">
    <source>
        <dbReference type="Proteomes" id="UP001233999"/>
    </source>
</evidence>
<feature type="region of interest" description="Disordered" evidence="1">
    <location>
        <begin position="1"/>
        <end position="26"/>
    </location>
</feature>
<dbReference type="AlphaFoldDB" id="A0AAD7ZMD3"/>
<comment type="caution">
    <text evidence="2">The sequence shown here is derived from an EMBL/GenBank/DDBJ whole genome shotgun (WGS) entry which is preliminary data.</text>
</comment>
<organism evidence="2 3">
    <name type="scientific">Diploptera punctata</name>
    <name type="common">Pacific beetle cockroach</name>
    <dbReference type="NCBI Taxonomy" id="6984"/>
    <lineage>
        <taxon>Eukaryota</taxon>
        <taxon>Metazoa</taxon>
        <taxon>Ecdysozoa</taxon>
        <taxon>Arthropoda</taxon>
        <taxon>Hexapoda</taxon>
        <taxon>Insecta</taxon>
        <taxon>Pterygota</taxon>
        <taxon>Neoptera</taxon>
        <taxon>Polyneoptera</taxon>
        <taxon>Dictyoptera</taxon>
        <taxon>Blattodea</taxon>
        <taxon>Blaberoidea</taxon>
        <taxon>Blaberidae</taxon>
        <taxon>Diplopterinae</taxon>
        <taxon>Diploptera</taxon>
    </lineage>
</organism>
<sequence length="126" mass="14460">EVKEEIETEGDLQTGYDDTKPSEEAELEDIKVEIKSEHDEHTVYPDIQHETFPVSGETKLEATCDAVENEIKNISIEEDKTHNLVAEFCVKDAIQNINVKHEMPITHDLVPLMKTETKVTFYFNIL</sequence>
<evidence type="ECO:0000256" key="1">
    <source>
        <dbReference type="SAM" id="MobiDB-lite"/>
    </source>
</evidence>
<proteinExistence type="predicted"/>
<dbReference type="EMBL" id="JASPKZ010007602">
    <property type="protein sequence ID" value="KAJ9583429.1"/>
    <property type="molecule type" value="Genomic_DNA"/>
</dbReference>
<reference evidence="2" key="1">
    <citation type="journal article" date="2023" name="IScience">
        <title>Live-bearing cockroach genome reveals convergent evolutionary mechanisms linked to viviparity in insects and beyond.</title>
        <authorList>
            <person name="Fouks B."/>
            <person name="Harrison M.C."/>
            <person name="Mikhailova A.A."/>
            <person name="Marchal E."/>
            <person name="English S."/>
            <person name="Carruthers M."/>
            <person name="Jennings E.C."/>
            <person name="Chiamaka E.L."/>
            <person name="Frigard R.A."/>
            <person name="Pippel M."/>
            <person name="Attardo G.M."/>
            <person name="Benoit J.B."/>
            <person name="Bornberg-Bauer E."/>
            <person name="Tobe S.S."/>
        </authorList>
    </citation>
    <scope>NUCLEOTIDE SEQUENCE</scope>
    <source>
        <strain evidence="2">Stay&amp;Tobe</strain>
    </source>
</reference>
<feature type="compositionally biased region" description="Basic and acidic residues" evidence="1">
    <location>
        <begin position="17"/>
        <end position="26"/>
    </location>
</feature>
<gene>
    <name evidence="2" type="ORF">L9F63_022232</name>
</gene>
<evidence type="ECO:0000313" key="2">
    <source>
        <dbReference type="EMBL" id="KAJ9583429.1"/>
    </source>
</evidence>
<keyword evidence="3" id="KW-1185">Reference proteome</keyword>
<dbReference type="Proteomes" id="UP001233999">
    <property type="component" value="Unassembled WGS sequence"/>
</dbReference>
<accession>A0AAD7ZMD3</accession>
<feature type="non-terminal residue" evidence="2">
    <location>
        <position position="126"/>
    </location>
</feature>